<reference evidence="3 4" key="2">
    <citation type="submission" date="2019-01" db="EMBL/GenBank/DDBJ databases">
        <title>The decoding of complex shrimp genome reveals the adaptation for benthos swimmer, frequently molting mechanism and breeding impact on genome.</title>
        <authorList>
            <person name="Sun Y."/>
            <person name="Gao Y."/>
            <person name="Yu Y."/>
        </authorList>
    </citation>
    <scope>NUCLEOTIDE SEQUENCE [LARGE SCALE GENOMIC DNA]</scope>
    <source>
        <tissue evidence="3">Muscle</tissue>
    </source>
</reference>
<keyword evidence="4" id="KW-1185">Reference proteome</keyword>
<protein>
    <submittedName>
        <fullName evidence="3">Uncharacterized protein</fullName>
    </submittedName>
</protein>
<accession>A0A3R7PE26</accession>
<comment type="caution">
    <text evidence="3">The sequence shown here is derived from an EMBL/GenBank/DDBJ whole genome shotgun (WGS) entry which is preliminary data.</text>
</comment>
<keyword evidence="2" id="KW-0812">Transmembrane</keyword>
<dbReference type="AlphaFoldDB" id="A0A3R7PE26"/>
<keyword evidence="2" id="KW-1133">Transmembrane helix</keyword>
<sequence>MRGGRLLPQSFAGGREPAEDTTPQTLPGVHAGRWKGGRLRDTAPREANAVLREKSLISRGPRRSRSSLPRRESDRLKMAAALLPGLLLLALSLGFPLASAENRALPRNLPSIMFLKPGQWSTSVIFKVLFEDAGVQNASFSLNMQWYAVELSRNENKTVVLRIPPHSVKEFPCCTGKELLNYHASYEGDIEWSEACPEDAPEDLLALCPTTESTSDSGNSTTKTEDLDAETKKILWIALPTGIGLLLVLVVALVCFLYTKSREYQPPTDVSYPARSRFDNGVASEEEDTV</sequence>
<feature type="transmembrane region" description="Helical" evidence="2">
    <location>
        <begin position="234"/>
        <end position="258"/>
    </location>
</feature>
<evidence type="ECO:0000256" key="1">
    <source>
        <dbReference type="SAM" id="MobiDB-lite"/>
    </source>
</evidence>
<name>A0A3R7PE26_PENVA</name>
<dbReference type="OrthoDB" id="6396562at2759"/>
<dbReference type="Proteomes" id="UP000283509">
    <property type="component" value="Unassembled WGS sequence"/>
</dbReference>
<evidence type="ECO:0000313" key="4">
    <source>
        <dbReference type="Proteomes" id="UP000283509"/>
    </source>
</evidence>
<keyword evidence="2" id="KW-0472">Membrane</keyword>
<feature type="transmembrane region" description="Helical" evidence="2">
    <location>
        <begin position="78"/>
        <end position="98"/>
    </location>
</feature>
<evidence type="ECO:0000313" key="3">
    <source>
        <dbReference type="EMBL" id="ROT67903.1"/>
    </source>
</evidence>
<proteinExistence type="predicted"/>
<reference evidence="3 4" key="1">
    <citation type="submission" date="2018-04" db="EMBL/GenBank/DDBJ databases">
        <authorList>
            <person name="Zhang X."/>
            <person name="Yuan J."/>
            <person name="Li F."/>
            <person name="Xiang J."/>
        </authorList>
    </citation>
    <scope>NUCLEOTIDE SEQUENCE [LARGE SCALE GENOMIC DNA]</scope>
    <source>
        <tissue evidence="3">Muscle</tissue>
    </source>
</reference>
<organism evidence="3 4">
    <name type="scientific">Penaeus vannamei</name>
    <name type="common">Whiteleg shrimp</name>
    <name type="synonym">Litopenaeus vannamei</name>
    <dbReference type="NCBI Taxonomy" id="6689"/>
    <lineage>
        <taxon>Eukaryota</taxon>
        <taxon>Metazoa</taxon>
        <taxon>Ecdysozoa</taxon>
        <taxon>Arthropoda</taxon>
        <taxon>Crustacea</taxon>
        <taxon>Multicrustacea</taxon>
        <taxon>Malacostraca</taxon>
        <taxon>Eumalacostraca</taxon>
        <taxon>Eucarida</taxon>
        <taxon>Decapoda</taxon>
        <taxon>Dendrobranchiata</taxon>
        <taxon>Penaeoidea</taxon>
        <taxon>Penaeidae</taxon>
        <taxon>Penaeus</taxon>
    </lineage>
</organism>
<evidence type="ECO:0000256" key="2">
    <source>
        <dbReference type="SAM" id="Phobius"/>
    </source>
</evidence>
<gene>
    <name evidence="3" type="ORF">C7M84_013996</name>
</gene>
<feature type="region of interest" description="Disordered" evidence="1">
    <location>
        <begin position="1"/>
        <end position="43"/>
    </location>
</feature>
<dbReference type="EMBL" id="QCYY01002739">
    <property type="protein sequence ID" value="ROT67903.1"/>
    <property type="molecule type" value="Genomic_DNA"/>
</dbReference>